<dbReference type="RefSeq" id="XP_022152015.1">
    <property type="nucleotide sequence ID" value="XM_022296323.1"/>
</dbReference>
<dbReference type="PANTHER" id="PTHR11802:SF399">
    <property type="entry name" value="CARBOXYPEPTIDASE"/>
    <property type="match status" value="1"/>
</dbReference>
<dbReference type="PANTHER" id="PTHR11802">
    <property type="entry name" value="SERINE PROTEASE FAMILY S10 SERINE CARBOXYPEPTIDASE"/>
    <property type="match status" value="1"/>
</dbReference>
<dbReference type="Pfam" id="PF00450">
    <property type="entry name" value="Peptidase_S10"/>
    <property type="match status" value="1"/>
</dbReference>
<name>A0A6J1DCR5_MOMCH</name>
<evidence type="ECO:0000313" key="2">
    <source>
        <dbReference type="Proteomes" id="UP000504603"/>
    </source>
</evidence>
<dbReference type="Proteomes" id="UP000504603">
    <property type="component" value="Unplaced"/>
</dbReference>
<sequence>MRRCSEPWMLVAVVVVTFAAVLGPMLLVTAHHQSTVSERITSLPRQPMVASFGQFGGYVTVDEKEGRALFYYFVEAESQAASKPLVLWLNGDTLAGCSSVGGGAFIEHGPFKVDGETLVKNEYSWNTEANMLYVESPAGVGFSYSTNKSFYLNINDVISARDNLVFLQHWFEKFPQYKKRAFYIVGEAYAGGHYVPQLAQLIVSSKLKINLKGIAIGNPLLDIQIDANALDDYWWSHGVISDAGYNLLTAVCNASRLVTEGITKSLSPACISVATHLSKELSPAIDYFNVAAGDACPSANASRSGDFDRDDPLRSSLYQALFFGLPQSDTDRNSGQAGRGDRDACAGEYVTEYLNRQDVQKALHAKLVGFPRWSLCRSMKEWKYDLRNRLVPTTDFVRALVKSKIRVLVYSGDQDSALPFIGSRKLLDSLAKSLDLHPTAPYRAWFADKKVGGWTQEYGNFLSFAIVRGASQRTSQTQPKRSLILLKSFLAAKSLPQS</sequence>
<dbReference type="GO" id="GO:0006508">
    <property type="term" value="P:proteolysis"/>
    <property type="evidence" value="ECO:0007669"/>
    <property type="project" value="InterPro"/>
</dbReference>
<dbReference type="Gene3D" id="6.10.250.940">
    <property type="match status" value="1"/>
</dbReference>
<dbReference type="GeneID" id="111019830"/>
<dbReference type="SUPFAM" id="SSF53474">
    <property type="entry name" value="alpha/beta-Hydrolases"/>
    <property type="match status" value="1"/>
</dbReference>
<evidence type="ECO:0000313" key="3">
    <source>
        <dbReference type="RefSeq" id="XP_022152015.1"/>
    </source>
</evidence>
<gene>
    <name evidence="3" type="primary">LOC111019830</name>
</gene>
<keyword evidence="2" id="KW-1185">Reference proteome</keyword>
<dbReference type="OrthoDB" id="1523446at2759"/>
<dbReference type="Gene3D" id="3.40.50.11320">
    <property type="match status" value="1"/>
</dbReference>
<dbReference type="InterPro" id="IPR001563">
    <property type="entry name" value="Peptidase_S10"/>
</dbReference>
<accession>A0A6J1DCR5</accession>
<dbReference type="GO" id="GO:0005773">
    <property type="term" value="C:vacuole"/>
    <property type="evidence" value="ECO:0007669"/>
    <property type="project" value="TreeGrafter"/>
</dbReference>
<proteinExistence type="inferred from homology"/>
<protein>
    <submittedName>
        <fullName evidence="3">Serine carboxypeptidase-like 45</fullName>
    </submittedName>
</protein>
<organism evidence="2 3">
    <name type="scientific">Momordica charantia</name>
    <name type="common">Bitter gourd</name>
    <name type="synonym">Balsam pear</name>
    <dbReference type="NCBI Taxonomy" id="3673"/>
    <lineage>
        <taxon>Eukaryota</taxon>
        <taxon>Viridiplantae</taxon>
        <taxon>Streptophyta</taxon>
        <taxon>Embryophyta</taxon>
        <taxon>Tracheophyta</taxon>
        <taxon>Spermatophyta</taxon>
        <taxon>Magnoliopsida</taxon>
        <taxon>eudicotyledons</taxon>
        <taxon>Gunneridae</taxon>
        <taxon>Pentapetalae</taxon>
        <taxon>rosids</taxon>
        <taxon>fabids</taxon>
        <taxon>Cucurbitales</taxon>
        <taxon>Cucurbitaceae</taxon>
        <taxon>Momordiceae</taxon>
        <taxon>Momordica</taxon>
    </lineage>
</organism>
<dbReference type="GO" id="GO:0004185">
    <property type="term" value="F:serine-type carboxypeptidase activity"/>
    <property type="evidence" value="ECO:0007669"/>
    <property type="project" value="InterPro"/>
</dbReference>
<dbReference type="AlphaFoldDB" id="A0A6J1DCR5"/>
<dbReference type="Gene3D" id="3.40.50.1820">
    <property type="entry name" value="alpha/beta hydrolase"/>
    <property type="match status" value="1"/>
</dbReference>
<comment type="similarity">
    <text evidence="1">Belongs to the peptidase S10 family.</text>
</comment>
<reference evidence="3" key="1">
    <citation type="submission" date="2025-08" db="UniProtKB">
        <authorList>
            <consortium name="RefSeq"/>
        </authorList>
    </citation>
    <scope>IDENTIFICATION</scope>
    <source>
        <strain evidence="3">OHB3-1</strain>
    </source>
</reference>
<evidence type="ECO:0000256" key="1">
    <source>
        <dbReference type="ARBA" id="ARBA00009431"/>
    </source>
</evidence>
<dbReference type="KEGG" id="mcha:111019830"/>
<dbReference type="InterPro" id="IPR029058">
    <property type="entry name" value="AB_hydrolase_fold"/>
</dbReference>
<dbReference type="PRINTS" id="PR00724">
    <property type="entry name" value="CRBOXYPTASEC"/>
</dbReference>